<keyword evidence="5" id="KW-0964">Secreted</keyword>
<evidence type="ECO:0000256" key="4">
    <source>
        <dbReference type="ARBA" id="ARBA00022523"/>
    </source>
</evidence>
<comment type="caution">
    <text evidence="19">The sequence shown here is derived from an EMBL/GenBank/DDBJ whole genome shotgun (WGS) entry which is preliminary data.</text>
</comment>
<evidence type="ECO:0000256" key="5">
    <source>
        <dbReference type="ARBA" id="ARBA00022525"/>
    </source>
</evidence>
<feature type="domain" description="Inhibitor I9" evidence="17">
    <location>
        <begin position="733"/>
        <end position="780"/>
    </location>
</feature>
<keyword evidence="7 14" id="KW-0732">Signal</keyword>
<dbReference type="FunFam" id="3.50.30.30:FF:000005">
    <property type="entry name" value="subtilisin-like protease SBT1.5"/>
    <property type="match status" value="1"/>
</dbReference>
<dbReference type="InterPro" id="IPR045051">
    <property type="entry name" value="SBT"/>
</dbReference>
<dbReference type="InterPro" id="IPR003137">
    <property type="entry name" value="PA_domain"/>
</dbReference>
<feature type="active site" description="Charge relay system" evidence="12">
    <location>
        <position position="527"/>
    </location>
</feature>
<dbReference type="PROSITE" id="PS00136">
    <property type="entry name" value="SUBTILASE_ASP"/>
    <property type="match status" value="1"/>
</dbReference>
<keyword evidence="4" id="KW-0052">Apoplast</keyword>
<comment type="function">
    <text evidence="1">Required for arbuscular mycorrhiza (AM) development during AM symbiosis with AM fungi (e.g. Glomeromycota intraradices).</text>
</comment>
<evidence type="ECO:0000256" key="7">
    <source>
        <dbReference type="ARBA" id="ARBA00022729"/>
    </source>
</evidence>
<feature type="domain" description="Peptidase S8/S53" evidence="15">
    <location>
        <begin position="804"/>
        <end position="1249"/>
    </location>
</feature>
<feature type="domain" description="PA" evidence="16">
    <location>
        <begin position="1042"/>
        <end position="1128"/>
    </location>
</feature>
<feature type="domain" description="Subtilisin-like protease fibronectin type-III" evidence="18">
    <location>
        <begin position="636"/>
        <end position="732"/>
    </location>
</feature>
<dbReference type="Pfam" id="PF00082">
    <property type="entry name" value="Peptidase_S8"/>
    <property type="match status" value="2"/>
</dbReference>
<dbReference type="InterPro" id="IPR015500">
    <property type="entry name" value="Peptidase_S8_subtilisin-rel"/>
</dbReference>
<feature type="active site" description="Charge relay system" evidence="11 12">
    <location>
        <position position="812"/>
    </location>
</feature>
<dbReference type="PROSITE" id="PS51892">
    <property type="entry name" value="SUBTILASE"/>
    <property type="match status" value="2"/>
</dbReference>
<dbReference type="InterPro" id="IPR041469">
    <property type="entry name" value="Subtilisin-like_FN3"/>
</dbReference>
<dbReference type="Pfam" id="PF02225">
    <property type="entry name" value="PA"/>
    <property type="match status" value="1"/>
</dbReference>
<dbReference type="InterPro" id="IPR036852">
    <property type="entry name" value="Peptidase_S8/S53_dom_sf"/>
</dbReference>
<dbReference type="Gene3D" id="2.60.40.2310">
    <property type="match status" value="2"/>
</dbReference>
<dbReference type="EMBL" id="BDDD01001515">
    <property type="protein sequence ID" value="GAV76678.1"/>
    <property type="molecule type" value="Genomic_DNA"/>
</dbReference>
<dbReference type="FunCoup" id="A0A1Q3C9D0">
    <property type="interactions" value="41"/>
</dbReference>
<dbReference type="Pfam" id="PF05922">
    <property type="entry name" value="Inhibitor_I9"/>
    <property type="match status" value="2"/>
</dbReference>
<dbReference type="GO" id="GO:0006508">
    <property type="term" value="P:proteolysis"/>
    <property type="evidence" value="ECO:0007669"/>
    <property type="project" value="UniProtKB-KW"/>
</dbReference>
<evidence type="ECO:0000256" key="14">
    <source>
        <dbReference type="SAM" id="SignalP"/>
    </source>
</evidence>
<dbReference type="Gene3D" id="3.50.30.30">
    <property type="match status" value="2"/>
</dbReference>
<evidence type="ECO:0000256" key="11">
    <source>
        <dbReference type="PIRSR" id="PIRSR615500-1"/>
    </source>
</evidence>
<evidence type="ECO:0000256" key="10">
    <source>
        <dbReference type="ARBA" id="ARBA00023180"/>
    </source>
</evidence>
<dbReference type="Gene3D" id="3.30.70.80">
    <property type="entry name" value="Peptidase S8 propeptide/proteinase inhibitor I9"/>
    <property type="match status" value="1"/>
</dbReference>
<dbReference type="InterPro" id="IPR000209">
    <property type="entry name" value="Peptidase_S8/S53_dom"/>
</dbReference>
<evidence type="ECO:0000259" key="16">
    <source>
        <dbReference type="Pfam" id="PF02225"/>
    </source>
</evidence>
<feature type="active site" description="Charge relay system" evidence="11 12">
    <location>
        <position position="885"/>
    </location>
</feature>
<organism evidence="19 20">
    <name type="scientific">Cephalotus follicularis</name>
    <name type="common">Albany pitcher plant</name>
    <dbReference type="NCBI Taxonomy" id="3775"/>
    <lineage>
        <taxon>Eukaryota</taxon>
        <taxon>Viridiplantae</taxon>
        <taxon>Streptophyta</taxon>
        <taxon>Embryophyta</taxon>
        <taxon>Tracheophyta</taxon>
        <taxon>Spermatophyta</taxon>
        <taxon>Magnoliopsida</taxon>
        <taxon>eudicotyledons</taxon>
        <taxon>Gunneridae</taxon>
        <taxon>Pentapetalae</taxon>
        <taxon>rosids</taxon>
        <taxon>fabids</taxon>
        <taxon>Oxalidales</taxon>
        <taxon>Cephalotaceae</taxon>
        <taxon>Cephalotus</taxon>
    </lineage>
</organism>
<feature type="non-terminal residue" evidence="19">
    <location>
        <position position="1427"/>
    </location>
</feature>
<keyword evidence="9 12" id="KW-0720">Serine protease</keyword>
<evidence type="ECO:0000256" key="13">
    <source>
        <dbReference type="RuleBase" id="RU003355"/>
    </source>
</evidence>
<feature type="domain" description="Subtilisin-like protease fibronectin type-III" evidence="18">
    <location>
        <begin position="1329"/>
        <end position="1427"/>
    </location>
</feature>
<evidence type="ECO:0000313" key="19">
    <source>
        <dbReference type="EMBL" id="GAV76678.1"/>
    </source>
</evidence>
<dbReference type="Proteomes" id="UP000187406">
    <property type="component" value="Unassembled WGS sequence"/>
</dbReference>
<dbReference type="GO" id="GO:0004252">
    <property type="term" value="F:serine-type endopeptidase activity"/>
    <property type="evidence" value="ECO:0007669"/>
    <property type="project" value="UniProtKB-UniRule"/>
</dbReference>
<keyword evidence="20" id="KW-1185">Reference proteome</keyword>
<feature type="domain" description="Inhibitor I9" evidence="17">
    <location>
        <begin position="29"/>
        <end position="106"/>
    </location>
</feature>
<protein>
    <submittedName>
        <fullName evidence="19">Peptidase_S8 domain-containing protein/PA domain-containing protein/Inhibitor_I9 domain-containing protein</fullName>
    </submittedName>
</protein>
<dbReference type="InterPro" id="IPR023828">
    <property type="entry name" value="Peptidase_S8_Ser-AS"/>
</dbReference>
<dbReference type="OrthoDB" id="206201at2759"/>
<dbReference type="CDD" id="cd04852">
    <property type="entry name" value="Peptidases_S8_3"/>
    <property type="match status" value="2"/>
</dbReference>
<evidence type="ECO:0000256" key="12">
    <source>
        <dbReference type="PROSITE-ProRule" id="PRU01240"/>
    </source>
</evidence>
<evidence type="ECO:0000256" key="3">
    <source>
        <dbReference type="ARBA" id="ARBA00011073"/>
    </source>
</evidence>
<evidence type="ECO:0000256" key="6">
    <source>
        <dbReference type="ARBA" id="ARBA00022670"/>
    </source>
</evidence>
<feature type="active site" description="Charge relay system" evidence="12">
    <location>
        <position position="136"/>
    </location>
</feature>
<feature type="active site" description="Charge relay system" evidence="11 12">
    <location>
        <position position="1212"/>
    </location>
</feature>
<evidence type="ECO:0000259" key="18">
    <source>
        <dbReference type="Pfam" id="PF17766"/>
    </source>
</evidence>
<comment type="subcellular location">
    <subcellularLocation>
        <location evidence="2">Secreted</location>
        <location evidence="2">Extracellular space</location>
        <location evidence="2">Apoplast</location>
    </subcellularLocation>
</comment>
<comment type="similarity">
    <text evidence="3 12 13">Belongs to the peptidase S8 family.</text>
</comment>
<dbReference type="Gene3D" id="3.40.50.200">
    <property type="entry name" value="Peptidase S8/S53 domain"/>
    <property type="match status" value="2"/>
</dbReference>
<dbReference type="Pfam" id="PF17766">
    <property type="entry name" value="fn3_6"/>
    <property type="match status" value="2"/>
</dbReference>
<dbReference type="InterPro" id="IPR010259">
    <property type="entry name" value="S8pro/Inhibitor_I9"/>
</dbReference>
<dbReference type="CDD" id="cd02120">
    <property type="entry name" value="PA_subtilisin_like"/>
    <property type="match status" value="2"/>
</dbReference>
<dbReference type="PRINTS" id="PR00723">
    <property type="entry name" value="SUBTILISIN"/>
</dbReference>
<dbReference type="InterPro" id="IPR023827">
    <property type="entry name" value="Peptidase_S8_Asp-AS"/>
</dbReference>
<feature type="domain" description="Peptidase S8/S53" evidence="15">
    <location>
        <begin position="129"/>
        <end position="576"/>
    </location>
</feature>
<dbReference type="FunFam" id="3.30.70.80:FF:000002">
    <property type="entry name" value="Subtilisin-like protease SBT5.3"/>
    <property type="match status" value="1"/>
</dbReference>
<evidence type="ECO:0000256" key="1">
    <source>
        <dbReference type="ARBA" id="ARBA00002076"/>
    </source>
</evidence>
<evidence type="ECO:0000259" key="15">
    <source>
        <dbReference type="Pfam" id="PF00082"/>
    </source>
</evidence>
<dbReference type="GO" id="GO:0009609">
    <property type="term" value="P:response to symbiotic bacterium"/>
    <property type="evidence" value="ECO:0007669"/>
    <property type="project" value="UniProtKB-ARBA"/>
</dbReference>
<dbReference type="PROSITE" id="PS00138">
    <property type="entry name" value="SUBTILASE_SER"/>
    <property type="match status" value="2"/>
</dbReference>
<reference evidence="20" key="1">
    <citation type="submission" date="2016-04" db="EMBL/GenBank/DDBJ databases">
        <title>Cephalotus genome sequencing.</title>
        <authorList>
            <person name="Fukushima K."/>
            <person name="Hasebe M."/>
            <person name="Fang X."/>
        </authorList>
    </citation>
    <scope>NUCLEOTIDE SEQUENCE [LARGE SCALE GENOMIC DNA]</scope>
    <source>
        <strain evidence="20">cv. St1</strain>
    </source>
</reference>
<dbReference type="PANTHER" id="PTHR10795">
    <property type="entry name" value="PROPROTEIN CONVERTASE SUBTILISIN/KEXIN"/>
    <property type="match status" value="1"/>
</dbReference>
<dbReference type="GO" id="GO:0009610">
    <property type="term" value="P:response to symbiotic fungus"/>
    <property type="evidence" value="ECO:0007669"/>
    <property type="project" value="UniProtKB-ARBA"/>
</dbReference>
<evidence type="ECO:0000256" key="2">
    <source>
        <dbReference type="ARBA" id="ARBA00004271"/>
    </source>
</evidence>
<keyword evidence="10" id="KW-0325">Glycoprotein</keyword>
<keyword evidence="8 12" id="KW-0378">Hydrolase</keyword>
<feature type="active site" description="Charge relay system" evidence="12">
    <location>
        <position position="201"/>
    </location>
</feature>
<dbReference type="GO" id="GO:0048046">
    <property type="term" value="C:apoplast"/>
    <property type="evidence" value="ECO:0007669"/>
    <property type="project" value="UniProtKB-SubCell"/>
</dbReference>
<proteinExistence type="inferred from homology"/>
<evidence type="ECO:0000313" key="20">
    <source>
        <dbReference type="Proteomes" id="UP000187406"/>
    </source>
</evidence>
<evidence type="ECO:0000256" key="8">
    <source>
        <dbReference type="ARBA" id="ARBA00022801"/>
    </source>
</evidence>
<sequence length="1427" mass="152164">MHSLFHQLLFLSFLIGLITASGYGEKKFYIVFLGDEPVNKEYAIQTHMDMLSSVKESDLEAEECMVYSYTKGFNAFAAKLSNDDVEKLSNMDNVLAVLPNRYHKLHTTKSWDFLGLPEMAKRNLEVEGNIVVGLLDSGITPESESFNDKGFDPPPRKWKGTCRRFANFSGCNNKLIGARYFKLDGNPDPNDILSPIDVGGHGTHTASTLAGNMVKNASLFGLAKGVARGAVPNARVAMYKVCWMSSGCSDMDMLAAFDAAINDGVDVLSVSIGGESTDYVSDGLAIGAFHAMRKGIITVASAGNDGPSLGSVVNHAPWLLTVAASAIDRGFRSKVVLGNGKTVSGIGVSNFEPEEKLYPLIKGADAAKNSASKESARYCIQDSMDPGKVKGRLVYCILQIWGADSVVKGIGGRGTIIESPQFLDTAQIFMAPATIVNATVGEIVSDYIQSTRSPSAVIHRTEEVEVPAPFIASFSSRGPNPGSDRILKPDIAAPGIDILASYTPLNSLTGLKGDTQHSKFTLMSGTSMACPHVAGAAAYVKSFHPNWTAAAVKSALMTTAKSLSRRVNNDGEFAYGVGQLNPAKAISPGLVYDMDDMAYIQFLCHEGYKGSSFAPLIGTKSINCSSLLPGLGYDAINYPTMQLKTKNSKKPIATVFRRRVTNVGPSVSIYNAIIKAPSGVNITVKPMSLSFTHTLQKRSFKVVVKAQPMSTTLMLSGSLVWQSSSHIVRSPIETTLPQLLYTYQTVITGFAAKLSPKQLRSLKKIDGFVSATPDEILTLHTTHTPQFLGLEIGKGLWNAPNLASDVVIGIIDTGIWPEHISFEDSGMSPVPSNWKGACEEGTNFSKLDCNKKLIGARAFFKGYEIVAGKINETEDYLSARDSQGHGTHTASTAAGNQVQNVSLFGLARGSAFGMSYTSRIAAYKVCWRLGCSSSDVLAAIDKAVDDGVDVLSLSLGSSSNPYYSDNMAIALFGAIRRGIFVSCSAGNSGPSSSSVCNTAPWIMTVAASSIDRSFPTTVKLGDGQTFKGSSLYPGKAITKLIPLVYGKTAGGQDAAYCTSGSLNEKLVKGKIVVCQRGSNSRAGKGVEVKLAGGAGMLLINSEDEGEELFADPHVLPATSLGATAGKALKTYLSSANKPTASIAFRGTTYRNRAPVMAAFSSRGPNLVGPDVIKPDVTAPGMNILAAWPPITSPTELSIDKRRVLFNIASGTSMSCPHVSGIAALLKSVHKDWSPAAIKSALMTTAYTHDNKGAPIADVAFSNSISAKTFAFGSGHVDPERASDPGLIYDITTEDYLNYMCSLNYTSSQISEFSKGSSFTCPNLLQQPGDLNYPSFSVIFDRKARNVSVTYKRTVTNVGLPKTTYAVQLHEPNGVAVIVQPKTLKFKNVGHKLSYTVSFVALKGATLAHSSFGSLAWVSGRYQVRSPI</sequence>
<dbReference type="SUPFAM" id="SSF52743">
    <property type="entry name" value="Subtilisin-like"/>
    <property type="match status" value="2"/>
</dbReference>
<dbReference type="STRING" id="3775.A0A1Q3C9D0"/>
<name>A0A1Q3C9D0_CEPFO</name>
<feature type="signal peptide" evidence="14">
    <location>
        <begin position="1"/>
        <end position="20"/>
    </location>
</feature>
<feature type="chain" id="PRO_5012433575" evidence="14">
    <location>
        <begin position="21"/>
        <end position="1427"/>
    </location>
</feature>
<evidence type="ECO:0000256" key="9">
    <source>
        <dbReference type="ARBA" id="ARBA00022825"/>
    </source>
</evidence>
<dbReference type="InterPro" id="IPR034197">
    <property type="entry name" value="Peptidases_S8_3"/>
</dbReference>
<dbReference type="InParanoid" id="A0A1Q3C9D0"/>
<dbReference type="FunFam" id="3.40.50.200:FF:000006">
    <property type="entry name" value="Subtilisin-like protease SBT1.5"/>
    <property type="match status" value="2"/>
</dbReference>
<dbReference type="InterPro" id="IPR037045">
    <property type="entry name" value="S8pro/Inhibitor_I9_sf"/>
</dbReference>
<accession>A0A1Q3C9D0</accession>
<evidence type="ECO:0000259" key="17">
    <source>
        <dbReference type="Pfam" id="PF05922"/>
    </source>
</evidence>
<keyword evidence="6 12" id="KW-0645">Protease</keyword>
<gene>
    <name evidence="19" type="ORF">CFOL_v3_20151</name>
</gene>